<dbReference type="Pfam" id="PF00326">
    <property type="entry name" value="Peptidase_S9"/>
    <property type="match status" value="1"/>
</dbReference>
<feature type="domain" description="Peptidase S9 prolyl oligopeptidase catalytic" evidence="1">
    <location>
        <begin position="137"/>
        <end position="306"/>
    </location>
</feature>
<accession>A0ABS5DRL7</accession>
<evidence type="ECO:0000313" key="2">
    <source>
        <dbReference type="EMBL" id="MBQ0933780.1"/>
    </source>
</evidence>
<dbReference type="RefSeq" id="WP_210805071.1">
    <property type="nucleotide sequence ID" value="NZ_JAGQDG010000001.1"/>
</dbReference>
<dbReference type="EMBL" id="JAGQDG010000001">
    <property type="protein sequence ID" value="MBQ0933780.1"/>
    <property type="molecule type" value="Genomic_DNA"/>
</dbReference>
<protein>
    <submittedName>
        <fullName evidence="2">Prolyl oligopeptidase family serine peptidase</fullName>
    </submittedName>
</protein>
<dbReference type="Gene3D" id="3.40.50.1820">
    <property type="entry name" value="alpha/beta hydrolase"/>
    <property type="match status" value="1"/>
</dbReference>
<dbReference type="InterPro" id="IPR029058">
    <property type="entry name" value="AB_hydrolase_fold"/>
</dbReference>
<dbReference type="InterPro" id="IPR001375">
    <property type="entry name" value="Peptidase_S9_cat"/>
</dbReference>
<evidence type="ECO:0000259" key="1">
    <source>
        <dbReference type="Pfam" id="PF00326"/>
    </source>
</evidence>
<dbReference type="SUPFAM" id="SSF53474">
    <property type="entry name" value="alpha/beta-Hydrolases"/>
    <property type="match status" value="1"/>
</dbReference>
<sequence length="311" mass="34296">MYQIKPEAPDEAVSALGTKRDWVQEPATVLTMDEDWGLAGSEDMRVLRVKTGHFTVTSSLNTRQKADRLLVILSGARGAGKDTDVKRMQFLRRDWDALYKMPILAVSDPATETYWGGEVPRAGLYLGSASHDLVPELNAMIDKVCKELGISTDRVIIMGASAGGTAAMLIATQRKVARAVAICAPFFTEKFRKIIAAAMEAMGGTTDDWVRMANETPWRTHPMSAIKRAAEQGNDVRIVCAQNLQDPPMYNKHFSKMCKFMSINPSAGGVSTDGTMMGLLYDDWEGGHGFESKNFSGPIWRRSLEYFDSGK</sequence>
<evidence type="ECO:0000313" key="3">
    <source>
        <dbReference type="Proteomes" id="UP000672097"/>
    </source>
</evidence>
<comment type="caution">
    <text evidence="2">The sequence shown here is derived from an EMBL/GenBank/DDBJ whole genome shotgun (WGS) entry which is preliminary data.</text>
</comment>
<gene>
    <name evidence="2" type="ORF">KAK11_00460</name>
</gene>
<dbReference type="Proteomes" id="UP000672097">
    <property type="component" value="Unassembled WGS sequence"/>
</dbReference>
<reference evidence="2 3" key="1">
    <citation type="submission" date="2021-04" db="EMBL/GenBank/DDBJ databases">
        <title>The genome sequence of type strain Ideonella paludis KCTC 32238.</title>
        <authorList>
            <person name="Liu Y."/>
        </authorList>
    </citation>
    <scope>NUCLEOTIDE SEQUENCE [LARGE SCALE GENOMIC DNA]</scope>
    <source>
        <strain evidence="2 3">KCTC 32238</strain>
    </source>
</reference>
<keyword evidence="3" id="KW-1185">Reference proteome</keyword>
<proteinExistence type="predicted"/>
<name>A0ABS5DRL7_9BURK</name>
<organism evidence="2 3">
    <name type="scientific">Ideonella paludis</name>
    <dbReference type="NCBI Taxonomy" id="1233411"/>
    <lineage>
        <taxon>Bacteria</taxon>
        <taxon>Pseudomonadati</taxon>
        <taxon>Pseudomonadota</taxon>
        <taxon>Betaproteobacteria</taxon>
        <taxon>Burkholderiales</taxon>
        <taxon>Sphaerotilaceae</taxon>
        <taxon>Ideonella</taxon>
    </lineage>
</organism>